<feature type="transmembrane region" description="Helical" evidence="9">
    <location>
        <begin position="41"/>
        <end position="63"/>
    </location>
</feature>
<keyword evidence="8" id="KW-0902">Two-component regulatory system</keyword>
<feature type="transmembrane region" description="Helical" evidence="9">
    <location>
        <begin position="7"/>
        <end position="29"/>
    </location>
</feature>
<dbReference type="PANTHER" id="PTHR43065:SF34">
    <property type="entry name" value="SPORULATION KINASE A"/>
    <property type="match status" value="1"/>
</dbReference>
<reference evidence="13" key="1">
    <citation type="journal article" date="2019" name="Int. J. Syst. Evol. Microbiol.">
        <title>The Global Catalogue of Microorganisms (GCM) 10K type strain sequencing project: providing services to taxonomists for standard genome sequencing and annotation.</title>
        <authorList>
            <consortium name="The Broad Institute Genomics Platform"/>
            <consortium name="The Broad Institute Genome Sequencing Center for Infectious Disease"/>
            <person name="Wu L."/>
            <person name="Ma J."/>
        </authorList>
    </citation>
    <scope>NUCLEOTIDE SEQUENCE [LARGE SCALE GENOMIC DNA]</scope>
    <source>
        <strain evidence="13">CCUG 54527</strain>
    </source>
</reference>
<evidence type="ECO:0000313" key="13">
    <source>
        <dbReference type="Proteomes" id="UP001596170"/>
    </source>
</evidence>
<keyword evidence="4" id="KW-0808">Transferase</keyword>
<evidence type="ECO:0000256" key="6">
    <source>
        <dbReference type="ARBA" id="ARBA00022777"/>
    </source>
</evidence>
<keyword evidence="6" id="KW-0418">Kinase</keyword>
<dbReference type="RefSeq" id="WP_377732827.1">
    <property type="nucleotide sequence ID" value="NZ_JBHSRI010000003.1"/>
</dbReference>
<sequence length="423" mass="48078">MKIRTNFFRIIPFLYLIIGPIWFIGADYLLSVSKFSAEKVLFLHISKSLLFVFFTAILLFFLIRNLRNSKQIEEEKEKLSLLIDTMPDAISFKDGEGRWLQINKFGAQLFELEGVDYKGKTDREMAQYTEFYHDALIYCIDTDEEAWKAGKVSRCEEIIPLRDGSSKTFDAFKVPIFNDDGSRKGLVVIGRDITALKETESMLRQSEKMSVLGELAAGIAHEIRNPLTTIKGFMQMGQEKTIKLDQHIDVLVDEIDRINTIVNELLVIAKPTDVIFSKKNINTIVSEVVQLLSIEAALQSTQLNVIEQDQFHTYCNDSKLKQVFMNIIKNALEAISTEGEVTITIYDKNEDHFAIKFEDNGCGIEESRLKHIGEPFYSVKEKGIGLGMTVCFRIIESHKGSIHIKSQVNVGTSVEVLLPKLEV</sequence>
<keyword evidence="3" id="KW-0597">Phosphoprotein</keyword>
<comment type="catalytic activity">
    <reaction evidence="1">
        <text>ATP + protein L-histidine = ADP + protein N-phospho-L-histidine.</text>
        <dbReference type="EC" id="2.7.13.3"/>
    </reaction>
</comment>
<evidence type="ECO:0000256" key="7">
    <source>
        <dbReference type="ARBA" id="ARBA00022840"/>
    </source>
</evidence>
<dbReference type="EMBL" id="JBHSRI010000003">
    <property type="protein sequence ID" value="MFC6038732.1"/>
    <property type="molecule type" value="Genomic_DNA"/>
</dbReference>
<evidence type="ECO:0000256" key="8">
    <source>
        <dbReference type="ARBA" id="ARBA00023012"/>
    </source>
</evidence>
<keyword evidence="9" id="KW-1133">Transmembrane helix</keyword>
<dbReference type="Pfam" id="PF02518">
    <property type="entry name" value="HATPase_c"/>
    <property type="match status" value="1"/>
</dbReference>
<evidence type="ECO:0000256" key="4">
    <source>
        <dbReference type="ARBA" id="ARBA00022679"/>
    </source>
</evidence>
<dbReference type="InterPro" id="IPR013656">
    <property type="entry name" value="PAS_4"/>
</dbReference>
<dbReference type="CDD" id="cd00082">
    <property type="entry name" value="HisKA"/>
    <property type="match status" value="1"/>
</dbReference>
<keyword evidence="9" id="KW-0472">Membrane</keyword>
<dbReference type="NCBIfam" id="TIGR00229">
    <property type="entry name" value="sensory_box"/>
    <property type="match status" value="1"/>
</dbReference>
<dbReference type="Gene3D" id="3.30.565.10">
    <property type="entry name" value="Histidine kinase-like ATPase, C-terminal domain"/>
    <property type="match status" value="1"/>
</dbReference>
<dbReference type="InterPro" id="IPR000700">
    <property type="entry name" value="PAS-assoc_C"/>
</dbReference>
<dbReference type="PRINTS" id="PR00344">
    <property type="entry name" value="BCTRLSENSOR"/>
</dbReference>
<dbReference type="InterPro" id="IPR036097">
    <property type="entry name" value="HisK_dim/P_sf"/>
</dbReference>
<dbReference type="InterPro" id="IPR005467">
    <property type="entry name" value="His_kinase_dom"/>
</dbReference>
<evidence type="ECO:0000259" key="10">
    <source>
        <dbReference type="PROSITE" id="PS50109"/>
    </source>
</evidence>
<keyword evidence="7 12" id="KW-0067">ATP-binding</keyword>
<keyword evidence="5" id="KW-0547">Nucleotide-binding</keyword>
<dbReference type="Proteomes" id="UP001596170">
    <property type="component" value="Unassembled WGS sequence"/>
</dbReference>
<feature type="domain" description="Histidine kinase" evidence="10">
    <location>
        <begin position="218"/>
        <end position="422"/>
    </location>
</feature>
<dbReference type="InterPro" id="IPR003594">
    <property type="entry name" value="HATPase_dom"/>
</dbReference>
<dbReference type="InterPro" id="IPR035965">
    <property type="entry name" value="PAS-like_dom_sf"/>
</dbReference>
<dbReference type="SMART" id="SM00387">
    <property type="entry name" value="HATPase_c"/>
    <property type="match status" value="1"/>
</dbReference>
<dbReference type="PANTHER" id="PTHR43065">
    <property type="entry name" value="SENSOR HISTIDINE KINASE"/>
    <property type="match status" value="1"/>
</dbReference>
<evidence type="ECO:0000259" key="11">
    <source>
        <dbReference type="PROSITE" id="PS50113"/>
    </source>
</evidence>
<evidence type="ECO:0000256" key="5">
    <source>
        <dbReference type="ARBA" id="ARBA00022741"/>
    </source>
</evidence>
<proteinExistence type="predicted"/>
<evidence type="ECO:0000256" key="3">
    <source>
        <dbReference type="ARBA" id="ARBA00022553"/>
    </source>
</evidence>
<dbReference type="InterPro" id="IPR036890">
    <property type="entry name" value="HATPase_C_sf"/>
</dbReference>
<dbReference type="SUPFAM" id="SSF55785">
    <property type="entry name" value="PYP-like sensor domain (PAS domain)"/>
    <property type="match status" value="1"/>
</dbReference>
<gene>
    <name evidence="12" type="ORF">ACFPYN_04595</name>
</gene>
<evidence type="ECO:0000256" key="1">
    <source>
        <dbReference type="ARBA" id="ARBA00000085"/>
    </source>
</evidence>
<dbReference type="SUPFAM" id="SSF47384">
    <property type="entry name" value="Homodimeric domain of signal transducing histidine kinase"/>
    <property type="match status" value="1"/>
</dbReference>
<dbReference type="SMART" id="SM00388">
    <property type="entry name" value="HisKA"/>
    <property type="match status" value="1"/>
</dbReference>
<dbReference type="SUPFAM" id="SSF55874">
    <property type="entry name" value="ATPase domain of HSP90 chaperone/DNA topoisomerase II/histidine kinase"/>
    <property type="match status" value="1"/>
</dbReference>
<name>A0ABW1L6E6_9BACL</name>
<dbReference type="Gene3D" id="1.10.287.130">
    <property type="match status" value="1"/>
</dbReference>
<keyword evidence="13" id="KW-1185">Reference proteome</keyword>
<dbReference type="PROSITE" id="PS50113">
    <property type="entry name" value="PAC"/>
    <property type="match status" value="1"/>
</dbReference>
<dbReference type="InterPro" id="IPR004358">
    <property type="entry name" value="Sig_transdc_His_kin-like_C"/>
</dbReference>
<dbReference type="InterPro" id="IPR003661">
    <property type="entry name" value="HisK_dim/P_dom"/>
</dbReference>
<feature type="domain" description="PAC" evidence="11">
    <location>
        <begin position="153"/>
        <end position="205"/>
    </location>
</feature>
<evidence type="ECO:0000256" key="2">
    <source>
        <dbReference type="ARBA" id="ARBA00012438"/>
    </source>
</evidence>
<evidence type="ECO:0000256" key="9">
    <source>
        <dbReference type="SAM" id="Phobius"/>
    </source>
</evidence>
<dbReference type="EC" id="2.7.13.3" evidence="2"/>
<dbReference type="InterPro" id="IPR000014">
    <property type="entry name" value="PAS"/>
</dbReference>
<organism evidence="12 13">
    <name type="scientific">Paenisporosarcina macmurdoensis</name>
    <dbReference type="NCBI Taxonomy" id="212659"/>
    <lineage>
        <taxon>Bacteria</taxon>
        <taxon>Bacillati</taxon>
        <taxon>Bacillota</taxon>
        <taxon>Bacilli</taxon>
        <taxon>Bacillales</taxon>
        <taxon>Caryophanaceae</taxon>
        <taxon>Paenisporosarcina</taxon>
    </lineage>
</organism>
<dbReference type="Gene3D" id="3.30.450.20">
    <property type="entry name" value="PAS domain"/>
    <property type="match status" value="1"/>
</dbReference>
<protein>
    <recommendedName>
        <fullName evidence="2">histidine kinase</fullName>
        <ecNumber evidence="2">2.7.13.3</ecNumber>
    </recommendedName>
</protein>
<dbReference type="PROSITE" id="PS50109">
    <property type="entry name" value="HIS_KIN"/>
    <property type="match status" value="1"/>
</dbReference>
<evidence type="ECO:0000313" key="12">
    <source>
        <dbReference type="EMBL" id="MFC6038732.1"/>
    </source>
</evidence>
<accession>A0ABW1L6E6</accession>
<keyword evidence="9" id="KW-0812">Transmembrane</keyword>
<dbReference type="GO" id="GO:0005524">
    <property type="term" value="F:ATP binding"/>
    <property type="evidence" value="ECO:0007669"/>
    <property type="project" value="UniProtKB-KW"/>
</dbReference>
<dbReference type="Pfam" id="PF08448">
    <property type="entry name" value="PAS_4"/>
    <property type="match status" value="1"/>
</dbReference>
<dbReference type="Pfam" id="PF00512">
    <property type="entry name" value="HisKA"/>
    <property type="match status" value="1"/>
</dbReference>
<comment type="caution">
    <text evidence="12">The sequence shown here is derived from an EMBL/GenBank/DDBJ whole genome shotgun (WGS) entry which is preliminary data.</text>
</comment>